<evidence type="ECO:0000256" key="5">
    <source>
        <dbReference type="RuleBase" id="RU004404"/>
    </source>
</evidence>
<organism evidence="8 9">
    <name type="scientific">Marinobacterium aestuariivivens</name>
    <dbReference type="NCBI Taxonomy" id="1698799"/>
    <lineage>
        <taxon>Bacteria</taxon>
        <taxon>Pseudomonadati</taxon>
        <taxon>Pseudomonadota</taxon>
        <taxon>Gammaproteobacteria</taxon>
        <taxon>Oceanospirillales</taxon>
        <taxon>Oceanospirillaceae</taxon>
        <taxon>Marinobacterium</taxon>
    </lineage>
</organism>
<dbReference type="EMBL" id="JBHSWE010000001">
    <property type="protein sequence ID" value="MFC6671175.1"/>
    <property type="molecule type" value="Genomic_DNA"/>
</dbReference>
<dbReference type="Gene3D" id="2.30.42.10">
    <property type="match status" value="1"/>
</dbReference>
<comment type="caution">
    <text evidence="8">The sequence shown here is derived from an EMBL/GenBank/DDBJ whole genome shotgun (WGS) entry which is preliminary data.</text>
</comment>
<dbReference type="Gene3D" id="3.30.750.44">
    <property type="match status" value="1"/>
</dbReference>
<evidence type="ECO:0000313" key="8">
    <source>
        <dbReference type="EMBL" id="MFC6671175.1"/>
    </source>
</evidence>
<dbReference type="CDD" id="cd07560">
    <property type="entry name" value="Peptidase_S41_CPP"/>
    <property type="match status" value="1"/>
</dbReference>
<evidence type="ECO:0000256" key="6">
    <source>
        <dbReference type="SAM" id="SignalP"/>
    </source>
</evidence>
<evidence type="ECO:0000256" key="3">
    <source>
        <dbReference type="ARBA" id="ARBA00022801"/>
    </source>
</evidence>
<dbReference type="InterPro" id="IPR001478">
    <property type="entry name" value="PDZ"/>
</dbReference>
<dbReference type="InterPro" id="IPR029045">
    <property type="entry name" value="ClpP/crotonase-like_dom_sf"/>
</dbReference>
<dbReference type="Gene3D" id="3.90.226.10">
    <property type="entry name" value="2-enoyl-CoA Hydratase, Chain A, domain 1"/>
    <property type="match status" value="1"/>
</dbReference>
<dbReference type="CDD" id="cd06782">
    <property type="entry name" value="cpPDZ_CPP-like"/>
    <property type="match status" value="1"/>
</dbReference>
<dbReference type="Proteomes" id="UP001596422">
    <property type="component" value="Unassembled WGS sequence"/>
</dbReference>
<dbReference type="Pfam" id="PF03572">
    <property type="entry name" value="Peptidase_S41"/>
    <property type="match status" value="1"/>
</dbReference>
<dbReference type="Pfam" id="PF22694">
    <property type="entry name" value="CtpB_N-like"/>
    <property type="match status" value="1"/>
</dbReference>
<gene>
    <name evidence="8" type="ORF">ACFQDL_14665</name>
</gene>
<reference evidence="9" key="1">
    <citation type="journal article" date="2019" name="Int. J. Syst. Evol. Microbiol.">
        <title>The Global Catalogue of Microorganisms (GCM) 10K type strain sequencing project: providing services to taxonomists for standard genome sequencing and annotation.</title>
        <authorList>
            <consortium name="The Broad Institute Genomics Platform"/>
            <consortium name="The Broad Institute Genome Sequencing Center for Infectious Disease"/>
            <person name="Wu L."/>
            <person name="Ma J."/>
        </authorList>
    </citation>
    <scope>NUCLEOTIDE SEQUENCE [LARGE SCALE GENOMIC DNA]</scope>
    <source>
        <strain evidence="9">NBRC 111756</strain>
    </source>
</reference>
<dbReference type="SMART" id="SM00245">
    <property type="entry name" value="TSPc"/>
    <property type="match status" value="1"/>
</dbReference>
<dbReference type="SMART" id="SM00228">
    <property type="entry name" value="PDZ"/>
    <property type="match status" value="1"/>
</dbReference>
<proteinExistence type="inferred from homology"/>
<protein>
    <submittedName>
        <fullName evidence="8">S41 family peptidase</fullName>
    </submittedName>
</protein>
<dbReference type="PROSITE" id="PS50106">
    <property type="entry name" value="PDZ"/>
    <property type="match status" value="1"/>
</dbReference>
<dbReference type="SUPFAM" id="SSF52096">
    <property type="entry name" value="ClpP/crotonase"/>
    <property type="match status" value="1"/>
</dbReference>
<evidence type="ECO:0000256" key="1">
    <source>
        <dbReference type="ARBA" id="ARBA00009179"/>
    </source>
</evidence>
<dbReference type="NCBIfam" id="TIGR00225">
    <property type="entry name" value="prc"/>
    <property type="match status" value="1"/>
</dbReference>
<feature type="signal peptide" evidence="6">
    <location>
        <begin position="1"/>
        <end position="30"/>
    </location>
</feature>
<evidence type="ECO:0000256" key="4">
    <source>
        <dbReference type="ARBA" id="ARBA00022825"/>
    </source>
</evidence>
<comment type="similarity">
    <text evidence="1 5">Belongs to the peptidase S41A family.</text>
</comment>
<dbReference type="Pfam" id="PF13180">
    <property type="entry name" value="PDZ_2"/>
    <property type="match status" value="1"/>
</dbReference>
<dbReference type="InterPro" id="IPR036034">
    <property type="entry name" value="PDZ_sf"/>
</dbReference>
<name>A0ABW2A135_9GAMM</name>
<dbReference type="PANTHER" id="PTHR32060">
    <property type="entry name" value="TAIL-SPECIFIC PROTEASE"/>
    <property type="match status" value="1"/>
</dbReference>
<dbReference type="RefSeq" id="WP_379909684.1">
    <property type="nucleotide sequence ID" value="NZ_JBHSWE010000001.1"/>
</dbReference>
<dbReference type="InterPro" id="IPR005151">
    <property type="entry name" value="Tail-specific_protease"/>
</dbReference>
<evidence type="ECO:0000259" key="7">
    <source>
        <dbReference type="PROSITE" id="PS50106"/>
    </source>
</evidence>
<keyword evidence="3 5" id="KW-0378">Hydrolase</keyword>
<accession>A0ABW2A135</accession>
<dbReference type="SUPFAM" id="SSF50156">
    <property type="entry name" value="PDZ domain-like"/>
    <property type="match status" value="1"/>
</dbReference>
<feature type="domain" description="PDZ" evidence="7">
    <location>
        <begin position="103"/>
        <end position="185"/>
    </location>
</feature>
<dbReference type="PANTHER" id="PTHR32060:SF30">
    <property type="entry name" value="CARBOXY-TERMINAL PROCESSING PROTEASE CTPA"/>
    <property type="match status" value="1"/>
</dbReference>
<keyword evidence="4 5" id="KW-0720">Serine protease</keyword>
<keyword evidence="6" id="KW-0732">Signal</keyword>
<dbReference type="InterPro" id="IPR055210">
    <property type="entry name" value="CtpA/B_N"/>
</dbReference>
<keyword evidence="9" id="KW-1185">Reference proteome</keyword>
<evidence type="ECO:0000313" key="9">
    <source>
        <dbReference type="Proteomes" id="UP001596422"/>
    </source>
</evidence>
<dbReference type="InterPro" id="IPR004447">
    <property type="entry name" value="Peptidase_S41A"/>
</dbReference>
<sequence>MTLLTSSPGTWTKTLGSLLLALALAGPAVAAEETVEQEIDEVVVEEAPPVLPLDELRLFAEVFERIKTAYVEPVDDAQLLEDAIRGMIAGLDPHSAYLEPEAYEDLQEHTSGEFGGLGLEVGLQDGFVRVIAPIDDTPAQKGGIKAGDLIVKLDDTPVQGLSLNEAVALMRGKPGEPIVLTIVREGVEKPFEVKLIRDVIRVASVRHRVLEDGFGYLRVSQFQVNTGKDLVEAIEDLQDKGPLRGLVLDLRNNPGGVLQAAVEVSDAFLDDGLIVYTEGRLANAALRYSASARTAAPEVPLVVMINAGSASASEIVAGALQDHKRGLILGTDSFGKGSVQTILPLTADRAVKLTTARYFTPSGRSIQAQGIVPDIRVEEAEVRNLENGDRLKESDLTGHLVNGQNNGESNGVKADDKLVERDFQLFEALNLLKALVILKPESKQG</sequence>
<evidence type="ECO:0000256" key="2">
    <source>
        <dbReference type="ARBA" id="ARBA00022670"/>
    </source>
</evidence>
<keyword evidence="2 5" id="KW-0645">Protease</keyword>
<feature type="chain" id="PRO_5046321741" evidence="6">
    <location>
        <begin position="31"/>
        <end position="445"/>
    </location>
</feature>